<evidence type="ECO:0008006" key="5">
    <source>
        <dbReference type="Google" id="ProtNLM"/>
    </source>
</evidence>
<feature type="compositionally biased region" description="Low complexity" evidence="1">
    <location>
        <begin position="143"/>
        <end position="157"/>
    </location>
</feature>
<proteinExistence type="predicted"/>
<reference evidence="3" key="1">
    <citation type="submission" date="2021-03" db="EMBL/GenBank/DDBJ databases">
        <title>Fibrella sp. HMF5335 genome sequencing and assembly.</title>
        <authorList>
            <person name="Kang H."/>
            <person name="Kim H."/>
            <person name="Bae S."/>
            <person name="Joh K."/>
        </authorList>
    </citation>
    <scope>NUCLEOTIDE SEQUENCE</scope>
    <source>
        <strain evidence="3">HMF5335</strain>
    </source>
</reference>
<keyword evidence="2" id="KW-0732">Signal</keyword>
<dbReference type="EMBL" id="JAFMYV010000011">
    <property type="protein sequence ID" value="MBO0938828.1"/>
    <property type="molecule type" value="Genomic_DNA"/>
</dbReference>
<name>A0A939K6H1_9BACT</name>
<evidence type="ECO:0000256" key="1">
    <source>
        <dbReference type="SAM" id="MobiDB-lite"/>
    </source>
</evidence>
<feature type="region of interest" description="Disordered" evidence="1">
    <location>
        <begin position="30"/>
        <end position="128"/>
    </location>
</feature>
<feature type="compositionally biased region" description="Polar residues" evidence="1">
    <location>
        <begin position="73"/>
        <end position="86"/>
    </location>
</feature>
<feature type="compositionally biased region" description="Low complexity" evidence="1">
    <location>
        <begin position="50"/>
        <end position="62"/>
    </location>
</feature>
<gene>
    <name evidence="3" type="ORF">J2I47_19910</name>
</gene>
<keyword evidence="4" id="KW-1185">Reference proteome</keyword>
<feature type="signal peptide" evidence="2">
    <location>
        <begin position="1"/>
        <end position="20"/>
    </location>
</feature>
<organism evidence="3 4">
    <name type="scientific">Fibrella rubiginis</name>
    <dbReference type="NCBI Taxonomy" id="2817060"/>
    <lineage>
        <taxon>Bacteria</taxon>
        <taxon>Pseudomonadati</taxon>
        <taxon>Bacteroidota</taxon>
        <taxon>Cytophagia</taxon>
        <taxon>Cytophagales</taxon>
        <taxon>Spirosomataceae</taxon>
        <taxon>Fibrella</taxon>
    </lineage>
</organism>
<feature type="region of interest" description="Disordered" evidence="1">
    <location>
        <begin position="217"/>
        <end position="251"/>
    </location>
</feature>
<sequence length="530" mass="53050">MKKVLLTGVALMAFAAASFAQNTTSYTGTGAGQTSTQNQLGNGLQSTVKQGSSYSSDQGNSSLTDQKGKDNSAKVSQDLGSKNNRAGVTQTGGSATVGGGNGNTATITQETSSGGTATRTGVFGKDATAGEGNWAGILQGQQSNKSTISQSNGSSSNFGEIYQTGSNNGQGAASGFSGGLPITTAAPSPALKTAIVQDNNSVGNAALIKQAGNNGGAVVNQSNGSSQNEATVDQQAGGDGNKAAVSQDGTGGNSALNTAKVTQSGNFGEANIVQSKNSFDNQATISQNESNVPGSSSTAEIEQFNNAYGNIATISQTGLYEAAAIYQRDNSHDNTATINQTGTYATLFNAYAEINQVTEVANTEATINQAGTDNRATVTQTYAYNMAGGTARGAASGGNTVLVNQNQTSTGDNNIVKVLQGGDVSVGGGSGNITAGSKVTIDQANSHNSAYLQQTGQSLTAKVSQDGNYNLLAKEPSSPASNALQLGSNYTLSVTQSAPGAISGASNSAFVNSNNIGGGGITINQTLTNN</sequence>
<protein>
    <recommendedName>
        <fullName evidence="5">Curlin associated repeat-containing protein</fullName>
    </recommendedName>
</protein>
<dbReference type="AlphaFoldDB" id="A0A939K6H1"/>
<accession>A0A939K6H1</accession>
<feature type="compositionally biased region" description="Polar residues" evidence="1">
    <location>
        <begin position="110"/>
        <end position="119"/>
    </location>
</feature>
<feature type="region of interest" description="Disordered" evidence="1">
    <location>
        <begin position="140"/>
        <end position="164"/>
    </location>
</feature>
<dbReference type="RefSeq" id="WP_207366366.1">
    <property type="nucleotide sequence ID" value="NZ_JAFMYV010000011.1"/>
</dbReference>
<evidence type="ECO:0000313" key="4">
    <source>
        <dbReference type="Proteomes" id="UP000664034"/>
    </source>
</evidence>
<comment type="caution">
    <text evidence="3">The sequence shown here is derived from an EMBL/GenBank/DDBJ whole genome shotgun (WGS) entry which is preliminary data.</text>
</comment>
<evidence type="ECO:0000313" key="3">
    <source>
        <dbReference type="EMBL" id="MBO0938828.1"/>
    </source>
</evidence>
<feature type="chain" id="PRO_5036784481" description="Curlin associated repeat-containing protein" evidence="2">
    <location>
        <begin position="21"/>
        <end position="530"/>
    </location>
</feature>
<dbReference type="Proteomes" id="UP000664034">
    <property type="component" value="Unassembled WGS sequence"/>
</dbReference>
<evidence type="ECO:0000256" key="2">
    <source>
        <dbReference type="SAM" id="SignalP"/>
    </source>
</evidence>
<feature type="compositionally biased region" description="Polar residues" evidence="1">
    <location>
        <begin position="30"/>
        <end position="49"/>
    </location>
</feature>
<feature type="compositionally biased region" description="Polar residues" evidence="1">
    <location>
        <begin position="219"/>
        <end position="234"/>
    </location>
</feature>